<dbReference type="InterPro" id="IPR011993">
    <property type="entry name" value="PH-like_dom_sf"/>
</dbReference>
<dbReference type="GO" id="GO:0007032">
    <property type="term" value="P:endosome organization"/>
    <property type="evidence" value="ECO:0007669"/>
    <property type="project" value="TreeGrafter"/>
</dbReference>
<keyword evidence="1" id="KW-0597">Phosphoprotein</keyword>
<accession>A0A2P6U115</accession>
<dbReference type="EMBL" id="LHPG02000003">
    <property type="protein sequence ID" value="PRW60000.1"/>
    <property type="molecule type" value="Genomic_DNA"/>
</dbReference>
<dbReference type="SUPFAM" id="SSF50729">
    <property type="entry name" value="PH domain-like"/>
    <property type="match status" value="1"/>
</dbReference>
<protein>
    <submittedName>
        <fullName evidence="4">Cytohesin-1 isoform X2 isoform A</fullName>
    </submittedName>
</protein>
<dbReference type="Pfam" id="PF00169">
    <property type="entry name" value="PH"/>
    <property type="match status" value="1"/>
</dbReference>
<dbReference type="SMART" id="SM00233">
    <property type="entry name" value="PH"/>
    <property type="match status" value="1"/>
</dbReference>
<feature type="region of interest" description="Disordered" evidence="2">
    <location>
        <begin position="246"/>
        <end position="286"/>
    </location>
</feature>
<dbReference type="AlphaFoldDB" id="A0A2P6U115"/>
<dbReference type="PANTHER" id="PTHR22902">
    <property type="entry name" value="SESQUIPEDALIAN"/>
    <property type="match status" value="1"/>
</dbReference>
<comment type="caution">
    <text evidence="4">The sequence shown here is derived from an EMBL/GenBank/DDBJ whole genome shotgun (WGS) entry which is preliminary data.</text>
</comment>
<dbReference type="GO" id="GO:0005802">
    <property type="term" value="C:trans-Golgi network"/>
    <property type="evidence" value="ECO:0007669"/>
    <property type="project" value="TreeGrafter"/>
</dbReference>
<evidence type="ECO:0000313" key="5">
    <source>
        <dbReference type="Proteomes" id="UP000239899"/>
    </source>
</evidence>
<dbReference type="STRING" id="3076.A0A2P6U115"/>
<feature type="compositionally biased region" description="Low complexity" evidence="2">
    <location>
        <begin position="259"/>
        <end position="278"/>
    </location>
</feature>
<dbReference type="GO" id="GO:0005769">
    <property type="term" value="C:early endosome"/>
    <property type="evidence" value="ECO:0007669"/>
    <property type="project" value="TreeGrafter"/>
</dbReference>
<dbReference type="Proteomes" id="UP000239899">
    <property type="component" value="Unassembled WGS sequence"/>
</dbReference>
<sequence length="356" mass="36775">MSLSGLFNPPEQAGYLMKRGHGRKSWQERFFVLKGSSLFYFKDRKAPHKANKIDGFIPLEGAKIETELPPGMAGMAPLKGHQYVITITVHSSCVFSVDHPFYVLAAPTQEVQMAWVNACWQAAIPRTDLIQHLEKAGKLADVLGSYAQGVQANFPVADAAVLSSGGRARTAAAANVGTLAGVIRQQKNNASAPDVAALPVVVSDKPAPASMLARTTSGNVISAPTESVMHAARSWDGELSMPQRAASASLASSGTPFRTKAPPSGTAAAPSGGAATQGSGIGASPLSVTKQTAGGVALTATATSQQATEGSGRAVSGGREKQAQMEQAKALQQQINKLEKQAAAEAGHGGRGIAAR</sequence>
<dbReference type="InterPro" id="IPR045188">
    <property type="entry name" value="Boi1/Boi2-like"/>
</dbReference>
<evidence type="ECO:0000256" key="1">
    <source>
        <dbReference type="ARBA" id="ARBA00022553"/>
    </source>
</evidence>
<evidence type="ECO:0000256" key="2">
    <source>
        <dbReference type="SAM" id="MobiDB-lite"/>
    </source>
</evidence>
<reference evidence="4 5" key="1">
    <citation type="journal article" date="2018" name="Plant J.">
        <title>Genome sequences of Chlorella sorokiniana UTEX 1602 and Micractinium conductrix SAG 241.80: implications to maltose excretion by a green alga.</title>
        <authorList>
            <person name="Arriola M.B."/>
            <person name="Velmurugan N."/>
            <person name="Zhang Y."/>
            <person name="Plunkett M.H."/>
            <person name="Hondzo H."/>
            <person name="Barney B.M."/>
        </authorList>
    </citation>
    <scope>NUCLEOTIDE SEQUENCE [LARGE SCALE GENOMIC DNA]</scope>
    <source>
        <strain evidence="5">UTEX 1602</strain>
    </source>
</reference>
<feature type="region of interest" description="Disordered" evidence="2">
    <location>
        <begin position="301"/>
        <end position="356"/>
    </location>
</feature>
<gene>
    <name evidence="4" type="ORF">C2E21_1533</name>
</gene>
<dbReference type="GO" id="GO:0042147">
    <property type="term" value="P:retrograde transport, endosome to Golgi"/>
    <property type="evidence" value="ECO:0007669"/>
    <property type="project" value="TreeGrafter"/>
</dbReference>
<dbReference type="PROSITE" id="PS50003">
    <property type="entry name" value="PH_DOMAIN"/>
    <property type="match status" value="1"/>
</dbReference>
<feature type="domain" description="PH" evidence="3">
    <location>
        <begin position="9"/>
        <end position="124"/>
    </location>
</feature>
<evidence type="ECO:0000259" key="3">
    <source>
        <dbReference type="PROSITE" id="PS50003"/>
    </source>
</evidence>
<dbReference type="Gene3D" id="2.30.29.30">
    <property type="entry name" value="Pleckstrin-homology domain (PH domain)/Phosphotyrosine-binding domain (PTB)"/>
    <property type="match status" value="1"/>
</dbReference>
<evidence type="ECO:0000313" key="4">
    <source>
        <dbReference type="EMBL" id="PRW60000.1"/>
    </source>
</evidence>
<organism evidence="4 5">
    <name type="scientific">Chlorella sorokiniana</name>
    <name type="common">Freshwater green alga</name>
    <dbReference type="NCBI Taxonomy" id="3076"/>
    <lineage>
        <taxon>Eukaryota</taxon>
        <taxon>Viridiplantae</taxon>
        <taxon>Chlorophyta</taxon>
        <taxon>core chlorophytes</taxon>
        <taxon>Trebouxiophyceae</taxon>
        <taxon>Chlorellales</taxon>
        <taxon>Chlorellaceae</taxon>
        <taxon>Chlorella clade</taxon>
        <taxon>Chlorella</taxon>
    </lineage>
</organism>
<name>A0A2P6U115_CHLSO</name>
<dbReference type="InterPro" id="IPR001849">
    <property type="entry name" value="PH_domain"/>
</dbReference>
<dbReference type="OrthoDB" id="185175at2759"/>
<dbReference type="GO" id="GO:0055037">
    <property type="term" value="C:recycling endosome"/>
    <property type="evidence" value="ECO:0007669"/>
    <property type="project" value="TreeGrafter"/>
</dbReference>
<dbReference type="GO" id="GO:0005829">
    <property type="term" value="C:cytosol"/>
    <property type="evidence" value="ECO:0007669"/>
    <property type="project" value="GOC"/>
</dbReference>
<feature type="compositionally biased region" description="Gly residues" evidence="2">
    <location>
        <begin position="347"/>
        <end position="356"/>
    </location>
</feature>
<proteinExistence type="predicted"/>
<dbReference type="PANTHER" id="PTHR22902:SF27">
    <property type="entry name" value="PLECKSTRIN HOMOLOGY DOMAIN-CONTAINING FAMILY A MEMBER 3"/>
    <property type="match status" value="1"/>
</dbReference>
<keyword evidence="5" id="KW-1185">Reference proteome</keyword>
<dbReference type="GO" id="GO:0001881">
    <property type="term" value="P:receptor recycling"/>
    <property type="evidence" value="ECO:0007669"/>
    <property type="project" value="TreeGrafter"/>
</dbReference>